<evidence type="ECO:0000256" key="1">
    <source>
        <dbReference type="ARBA" id="ARBA00010213"/>
    </source>
</evidence>
<dbReference type="OrthoDB" id="2015280at2759"/>
<dbReference type="PANTHER" id="PTHR21562">
    <property type="entry name" value="NOTUM-RELATED"/>
    <property type="match status" value="1"/>
</dbReference>
<dbReference type="PANTHER" id="PTHR21562:SF122">
    <property type="entry name" value="PALMITOLEOYL-PROTEIN CARBOXYLESTERASE NOTUM"/>
    <property type="match status" value="1"/>
</dbReference>
<dbReference type="InterPro" id="IPR004963">
    <property type="entry name" value="PAE/NOTUM"/>
</dbReference>
<evidence type="ECO:0000256" key="2">
    <source>
        <dbReference type="SAM" id="MobiDB-lite"/>
    </source>
</evidence>
<evidence type="ECO:0000313" key="4">
    <source>
        <dbReference type="Proteomes" id="UP000316759"/>
    </source>
</evidence>
<dbReference type="InterPro" id="IPR029058">
    <property type="entry name" value="AB_hydrolase_fold"/>
</dbReference>
<dbReference type="STRING" id="46835.A0A504YJ79"/>
<gene>
    <name evidence="3" type="ORF">FGIG_02998</name>
</gene>
<evidence type="ECO:0000313" key="3">
    <source>
        <dbReference type="EMBL" id="TPP57977.1"/>
    </source>
</evidence>
<dbReference type="GO" id="GO:0016787">
    <property type="term" value="F:hydrolase activity"/>
    <property type="evidence" value="ECO:0007669"/>
    <property type="project" value="InterPro"/>
</dbReference>
<dbReference type="AlphaFoldDB" id="A0A504YJ79"/>
<accession>A0A504YJ79</accession>
<name>A0A504YJ79_FASGI</name>
<sequence>MDQSMTMTHSVTGAKYNEKQCRNFLPTYPKGTLLTCNPIRQHFITSLLILITWTALVQSRPNGHGSVIRHPVSAAKSGSLSDSTGLTDWQPLMRPNNGWSSQFNQRSWSWRTSQRLSGHFILHHFHKLHLLNDSTALCNDGSPSGYYYRPSKNPDARNWLIFLEGGWYCFDEDTCRLRESSTFTLFSSATWPANRVFDGILSAYENINPIYHDYHNVFIPYCSSDLWTGKQPGQSGDFYFHGSRILQAVVDQLRWSKTVERVVFAGSSAGGIGVLMNVDRLSRRLVQRLGYPVLVSGIIDSAWFIHTPAYRPAKCSNVFECPAEEGIHRGMRFWKARIPKRCRKQQSKGELWRCYLAPFMYEYLKTPVYIVQSLFDEAQMQMSKVPLLNGGTYEKWAYIQKLGKQVAQSLQNIKGVFAPSCIDHEILTKNNWVHKAIGKVGLVDALQAWDRQLVREWTRERMALRSMRNPYPIANLRSQYRSTTSQSYPSDLWRPDNMKFTKNSTLLFLSRLVFMLNQRVRRRRHLAAIPLPKNNSAADSPKVACLQDTSARRRSARSTINTHYTSSPTSLTMTRQPNLLSVNPSQHPYMWYLNRMPLASSIPSYFTANDYNIYHVIDSCGLISGQGDRGGYLCKSDRINETTRIGRRSLNTHSPSPPEFDHLIPQCNPTCGFLSNPQRMKLVDVLALYEVNTELLASILGLTTSELKNLDSEQQMQMLFCGDGQLTRHTRSSVSPRYSADLPARSWTPSVTTNQSVATKSQHQIAR</sequence>
<dbReference type="Proteomes" id="UP000316759">
    <property type="component" value="Unassembled WGS sequence"/>
</dbReference>
<protein>
    <submittedName>
        <fullName evidence="3">Protein notum</fullName>
    </submittedName>
</protein>
<keyword evidence="4" id="KW-1185">Reference proteome</keyword>
<dbReference type="SUPFAM" id="SSF53474">
    <property type="entry name" value="alpha/beta-Hydrolases"/>
    <property type="match status" value="1"/>
</dbReference>
<organism evidence="3 4">
    <name type="scientific">Fasciola gigantica</name>
    <name type="common">Giant liver fluke</name>
    <dbReference type="NCBI Taxonomy" id="46835"/>
    <lineage>
        <taxon>Eukaryota</taxon>
        <taxon>Metazoa</taxon>
        <taxon>Spiralia</taxon>
        <taxon>Lophotrochozoa</taxon>
        <taxon>Platyhelminthes</taxon>
        <taxon>Trematoda</taxon>
        <taxon>Digenea</taxon>
        <taxon>Plagiorchiida</taxon>
        <taxon>Echinostomata</taxon>
        <taxon>Echinostomatoidea</taxon>
        <taxon>Fasciolidae</taxon>
        <taxon>Fasciola</taxon>
    </lineage>
</organism>
<proteinExistence type="inferred from homology"/>
<reference evidence="3 4" key="1">
    <citation type="submission" date="2019-04" db="EMBL/GenBank/DDBJ databases">
        <title>Annotation for the trematode Fasciola gigantica.</title>
        <authorList>
            <person name="Choi Y.-J."/>
        </authorList>
    </citation>
    <scope>NUCLEOTIDE SEQUENCE [LARGE SCALE GENOMIC DNA]</scope>
    <source>
        <strain evidence="3">Uganda_cow_1</strain>
    </source>
</reference>
<comment type="caution">
    <text evidence="3">The sequence shown here is derived from an EMBL/GenBank/DDBJ whole genome shotgun (WGS) entry which is preliminary data.</text>
</comment>
<dbReference type="Pfam" id="PF03283">
    <property type="entry name" value="PAE"/>
    <property type="match status" value="1"/>
</dbReference>
<feature type="region of interest" description="Disordered" evidence="2">
    <location>
        <begin position="549"/>
        <end position="572"/>
    </location>
</feature>
<dbReference type="EMBL" id="SUNJ01012518">
    <property type="protein sequence ID" value="TPP57977.1"/>
    <property type="molecule type" value="Genomic_DNA"/>
</dbReference>
<comment type="similarity">
    <text evidence="1">Belongs to the pectinacetylesterase family. Notum subfamily.</text>
</comment>
<feature type="compositionally biased region" description="Polar residues" evidence="2">
    <location>
        <begin position="559"/>
        <end position="572"/>
    </location>
</feature>